<dbReference type="InterPro" id="IPR036390">
    <property type="entry name" value="WH_DNA-bd_sf"/>
</dbReference>
<dbReference type="AlphaFoldDB" id="A0A318ERC1"/>
<name>A0A318ERC1_9FIRM</name>
<evidence type="ECO:0000259" key="4">
    <source>
        <dbReference type="PROSITE" id="PS50995"/>
    </source>
</evidence>
<evidence type="ECO:0000313" key="6">
    <source>
        <dbReference type="Proteomes" id="UP000247523"/>
    </source>
</evidence>
<dbReference type="PANTHER" id="PTHR42756:SF1">
    <property type="entry name" value="TRANSCRIPTIONAL REPRESSOR OF EMRAB OPERON"/>
    <property type="match status" value="1"/>
</dbReference>
<sequence length="147" mass="16963">MTVESVKGLLDMCFLAKKVTESMPKLPSGLKPRHMHVMEAISKLNSGQNEVCVSDVSEYLNITTPSVTKLINDLTDYDIVYKYSQQVDKRVTLVKLTQLGKEYEEQYIETYHQYLAQQLSKIEEEEVETAIRVIDKLYQVIKGRQNE</sequence>
<protein>
    <submittedName>
        <fullName evidence="5">DNA-binding MarR family transcriptional regulator</fullName>
    </submittedName>
</protein>
<dbReference type="InterPro" id="IPR000835">
    <property type="entry name" value="HTH_MarR-typ"/>
</dbReference>
<dbReference type="GO" id="GO:0003700">
    <property type="term" value="F:DNA-binding transcription factor activity"/>
    <property type="evidence" value="ECO:0007669"/>
    <property type="project" value="InterPro"/>
</dbReference>
<dbReference type="Proteomes" id="UP000247523">
    <property type="component" value="Unassembled WGS sequence"/>
</dbReference>
<dbReference type="PANTHER" id="PTHR42756">
    <property type="entry name" value="TRANSCRIPTIONAL REGULATOR, MARR"/>
    <property type="match status" value="1"/>
</dbReference>
<proteinExistence type="predicted"/>
<comment type="caution">
    <text evidence="5">The sequence shown here is derived from an EMBL/GenBank/DDBJ whole genome shotgun (WGS) entry which is preliminary data.</text>
</comment>
<organism evidence="5 6">
    <name type="scientific">Lachnotalea glycerini</name>
    <dbReference type="NCBI Taxonomy" id="1763509"/>
    <lineage>
        <taxon>Bacteria</taxon>
        <taxon>Bacillati</taxon>
        <taxon>Bacillota</taxon>
        <taxon>Clostridia</taxon>
        <taxon>Lachnospirales</taxon>
        <taxon>Lachnospiraceae</taxon>
        <taxon>Lachnotalea</taxon>
    </lineage>
</organism>
<dbReference type="EMBL" id="QICS01000002">
    <property type="protein sequence ID" value="PXV93278.1"/>
    <property type="molecule type" value="Genomic_DNA"/>
</dbReference>
<dbReference type="SUPFAM" id="SSF46785">
    <property type="entry name" value="Winged helix' DNA-binding domain"/>
    <property type="match status" value="1"/>
</dbReference>
<dbReference type="InterPro" id="IPR036388">
    <property type="entry name" value="WH-like_DNA-bd_sf"/>
</dbReference>
<evidence type="ECO:0000256" key="3">
    <source>
        <dbReference type="ARBA" id="ARBA00023163"/>
    </source>
</evidence>
<dbReference type="GO" id="GO:0003677">
    <property type="term" value="F:DNA binding"/>
    <property type="evidence" value="ECO:0007669"/>
    <property type="project" value="UniProtKB-KW"/>
</dbReference>
<feature type="domain" description="HTH marR-type" evidence="4">
    <location>
        <begin position="1"/>
        <end position="139"/>
    </location>
</feature>
<accession>A0A318ERC1</accession>
<evidence type="ECO:0000256" key="2">
    <source>
        <dbReference type="ARBA" id="ARBA00023125"/>
    </source>
</evidence>
<gene>
    <name evidence="5" type="ORF">C8E03_10245</name>
</gene>
<evidence type="ECO:0000313" key="5">
    <source>
        <dbReference type="EMBL" id="PXV93278.1"/>
    </source>
</evidence>
<keyword evidence="1" id="KW-0805">Transcription regulation</keyword>
<dbReference type="PRINTS" id="PR00598">
    <property type="entry name" value="HTHMARR"/>
</dbReference>
<dbReference type="SMART" id="SM00347">
    <property type="entry name" value="HTH_MARR"/>
    <property type="match status" value="1"/>
</dbReference>
<dbReference type="Gene3D" id="1.10.10.10">
    <property type="entry name" value="Winged helix-like DNA-binding domain superfamily/Winged helix DNA-binding domain"/>
    <property type="match status" value="1"/>
</dbReference>
<keyword evidence="2 5" id="KW-0238">DNA-binding</keyword>
<keyword evidence="3" id="KW-0804">Transcription</keyword>
<evidence type="ECO:0000256" key="1">
    <source>
        <dbReference type="ARBA" id="ARBA00023015"/>
    </source>
</evidence>
<dbReference type="PROSITE" id="PS50995">
    <property type="entry name" value="HTH_MARR_2"/>
    <property type="match status" value="1"/>
</dbReference>
<dbReference type="RefSeq" id="WP_110290433.1">
    <property type="nucleotide sequence ID" value="NZ_QICS01000002.1"/>
</dbReference>
<reference evidence="5 6" key="1">
    <citation type="submission" date="2018-05" db="EMBL/GenBank/DDBJ databases">
        <title>Genomic Encyclopedia of Type Strains, Phase IV (KMG-IV): sequencing the most valuable type-strain genomes for metagenomic binning, comparative biology and taxonomic classification.</title>
        <authorList>
            <person name="Goeker M."/>
        </authorList>
    </citation>
    <scope>NUCLEOTIDE SEQUENCE [LARGE SCALE GENOMIC DNA]</scope>
    <source>
        <strain evidence="5 6">DSM 28816</strain>
    </source>
</reference>